<keyword evidence="2" id="KW-1133">Transmembrane helix</keyword>
<name>A0ABP3TA65_9GAMM</name>
<keyword evidence="2" id="KW-0812">Transmembrane</keyword>
<protein>
    <recommendedName>
        <fullName evidence="5">Phage shock protein B</fullName>
    </recommendedName>
</protein>
<keyword evidence="4" id="KW-1185">Reference proteome</keyword>
<organism evidence="3 4">
    <name type="scientific">Marinobacterium maritimum</name>
    <dbReference type="NCBI Taxonomy" id="500162"/>
    <lineage>
        <taxon>Bacteria</taxon>
        <taxon>Pseudomonadati</taxon>
        <taxon>Pseudomonadota</taxon>
        <taxon>Gammaproteobacteria</taxon>
        <taxon>Oceanospirillales</taxon>
        <taxon>Oceanospirillaceae</taxon>
        <taxon>Marinobacterium</taxon>
    </lineage>
</organism>
<dbReference type="EMBL" id="BAAAET010000001">
    <property type="protein sequence ID" value="GAA0686641.1"/>
    <property type="molecule type" value="Genomic_DNA"/>
</dbReference>
<proteinExistence type="predicted"/>
<feature type="transmembrane region" description="Helical" evidence="2">
    <location>
        <begin position="6"/>
        <end position="23"/>
    </location>
</feature>
<comment type="caution">
    <text evidence="3">The sequence shown here is derived from an EMBL/GenBank/DDBJ whole genome shotgun (WGS) entry which is preliminary data.</text>
</comment>
<evidence type="ECO:0000313" key="3">
    <source>
        <dbReference type="EMBL" id="GAA0686641.1"/>
    </source>
</evidence>
<sequence>MDSLSIFIIVVSVILAVAFKWVLFRKIQHWMDQDLIKQLAGGNQELLSRLHDHHQQLKADGVKRSERHDRLHQFARNSEPERN</sequence>
<dbReference type="RefSeq" id="WP_343803349.1">
    <property type="nucleotide sequence ID" value="NZ_BAAAET010000001.1"/>
</dbReference>
<evidence type="ECO:0000313" key="4">
    <source>
        <dbReference type="Proteomes" id="UP001499915"/>
    </source>
</evidence>
<accession>A0ABP3TA65</accession>
<dbReference type="Proteomes" id="UP001499915">
    <property type="component" value="Unassembled WGS sequence"/>
</dbReference>
<evidence type="ECO:0008006" key="5">
    <source>
        <dbReference type="Google" id="ProtNLM"/>
    </source>
</evidence>
<gene>
    <name evidence="3" type="ORF">GCM10009104_10700</name>
</gene>
<feature type="region of interest" description="Disordered" evidence="1">
    <location>
        <begin position="59"/>
        <end position="83"/>
    </location>
</feature>
<evidence type="ECO:0000256" key="1">
    <source>
        <dbReference type="SAM" id="MobiDB-lite"/>
    </source>
</evidence>
<reference evidence="4" key="1">
    <citation type="journal article" date="2019" name="Int. J. Syst. Evol. Microbiol.">
        <title>The Global Catalogue of Microorganisms (GCM) 10K type strain sequencing project: providing services to taxonomists for standard genome sequencing and annotation.</title>
        <authorList>
            <consortium name="The Broad Institute Genomics Platform"/>
            <consortium name="The Broad Institute Genome Sequencing Center for Infectious Disease"/>
            <person name="Wu L."/>
            <person name="Ma J."/>
        </authorList>
    </citation>
    <scope>NUCLEOTIDE SEQUENCE [LARGE SCALE GENOMIC DNA]</scope>
    <source>
        <strain evidence="4">JCM 15134</strain>
    </source>
</reference>
<evidence type="ECO:0000256" key="2">
    <source>
        <dbReference type="SAM" id="Phobius"/>
    </source>
</evidence>
<keyword evidence="2" id="KW-0472">Membrane</keyword>